<organism evidence="1 2">
    <name type="scientific">Epilithonimonas bovis DSM 19482</name>
    <dbReference type="NCBI Taxonomy" id="1121284"/>
    <lineage>
        <taxon>Bacteria</taxon>
        <taxon>Pseudomonadati</taxon>
        <taxon>Bacteroidota</taxon>
        <taxon>Flavobacteriia</taxon>
        <taxon>Flavobacteriales</taxon>
        <taxon>Weeksellaceae</taxon>
        <taxon>Chryseobacterium group</taxon>
        <taxon>Epilithonimonas</taxon>
    </lineage>
</organism>
<dbReference type="RefSeq" id="WP_076783746.1">
    <property type="nucleotide sequence ID" value="NZ_FTPU01000026.1"/>
</dbReference>
<dbReference type="STRING" id="1121284.SAMN05660493_02316"/>
<gene>
    <name evidence="1" type="ORF">SAMN05660493_02316</name>
</gene>
<dbReference type="Proteomes" id="UP000187261">
    <property type="component" value="Unassembled WGS sequence"/>
</dbReference>
<sequence length="561" mass="66597">MNIENKIDELQELVSQYDTESFAGFFAFFIKRHPDPAAQIDLNKFESKLKDFLYLIGLNAFSDKRGNEKFEFPQNNLGILVDKLNDIKGFNNPKKVNDYTKESVIHEMAVRNHFDNGVLSYVEQDLEKIRRVFTPFEDKIIQDFGLDINFLIEVCKEIELISMIRRKHTMEFMHTDEFVEFSERVQSKKMGFSEAFDLLPENIQEAFHSFHSKTYAYLMLKAEDLYHSFETEKVDKFLALFSREPLPDASIRYYTAESPFELAPLLRFSNGQYLSLYGKQLPISIYKLFYAHLISDQKYNSKLRKHREKNLEHKVTDIFKYFFPKQEAFFYENYFIEKNYEQDLLIIFKGTVIIVATKAAKLREPFRDVDKAIIRLKDDFKDSIQYGFEQCKRVEDYFFDDNPFDITDEKGKILYKVNPNKIKNIYSIVVTLERFGSLQTDLSLLLQKDDNIDYPWSIYIDDLEIFLLALKQNIKSPVSQFLNFLNLRREMHGRMYAIDELDVCATYLQSPLKFKSYSEATDTFLTFSPYEQGDFDKLYWANQLHFKEKALPDDFYRFGLR</sequence>
<evidence type="ECO:0000313" key="1">
    <source>
        <dbReference type="EMBL" id="SIT97594.1"/>
    </source>
</evidence>
<dbReference type="EMBL" id="FTPU01000026">
    <property type="protein sequence ID" value="SIT97594.1"/>
    <property type="molecule type" value="Genomic_DNA"/>
</dbReference>
<dbReference type="AlphaFoldDB" id="A0A1U7PYK2"/>
<protein>
    <submittedName>
        <fullName evidence="1">Uncharacterized protein</fullName>
    </submittedName>
</protein>
<proteinExistence type="predicted"/>
<accession>A0A1U7PYK2</accession>
<evidence type="ECO:0000313" key="2">
    <source>
        <dbReference type="Proteomes" id="UP000187261"/>
    </source>
</evidence>
<keyword evidence="2" id="KW-1185">Reference proteome</keyword>
<reference evidence="2" key="1">
    <citation type="submission" date="2016-10" db="EMBL/GenBank/DDBJ databases">
        <authorList>
            <person name="Varghese N."/>
            <person name="Submissions S."/>
        </authorList>
    </citation>
    <scope>NUCLEOTIDE SEQUENCE [LARGE SCALE GENOMIC DNA]</scope>
    <source>
        <strain evidence="2">DSM 19482</strain>
    </source>
</reference>
<dbReference type="OrthoDB" id="7060647at2"/>
<name>A0A1U7PYK2_9FLAO</name>